<dbReference type="PANTHER" id="PTHR43737">
    <property type="entry name" value="BLL7424 PROTEIN"/>
    <property type="match status" value="1"/>
</dbReference>
<accession>A0A5C5X3H8</accession>
<reference evidence="2 3" key="1">
    <citation type="submission" date="2019-02" db="EMBL/GenBank/DDBJ databases">
        <title>Deep-cultivation of Planctomycetes and their phenomic and genomic characterization uncovers novel biology.</title>
        <authorList>
            <person name="Wiegand S."/>
            <person name="Jogler M."/>
            <person name="Boedeker C."/>
            <person name="Pinto D."/>
            <person name="Vollmers J."/>
            <person name="Rivas-Marin E."/>
            <person name="Kohn T."/>
            <person name="Peeters S.H."/>
            <person name="Heuer A."/>
            <person name="Rast P."/>
            <person name="Oberbeckmann S."/>
            <person name="Bunk B."/>
            <person name="Jeske O."/>
            <person name="Meyerdierks A."/>
            <person name="Storesund J.E."/>
            <person name="Kallscheuer N."/>
            <person name="Luecker S."/>
            <person name="Lage O.M."/>
            <person name="Pohl T."/>
            <person name="Merkel B.J."/>
            <person name="Hornburger P."/>
            <person name="Mueller R.-W."/>
            <person name="Bruemmer F."/>
            <person name="Labrenz M."/>
            <person name="Spormann A.M."/>
            <person name="Op Den Camp H."/>
            <person name="Overmann J."/>
            <person name="Amann R."/>
            <person name="Jetten M.S.M."/>
            <person name="Mascher T."/>
            <person name="Medema M.H."/>
            <person name="Devos D.P."/>
            <person name="Kaster A.-K."/>
            <person name="Ovreas L."/>
            <person name="Rohde M."/>
            <person name="Galperin M.Y."/>
            <person name="Jogler C."/>
        </authorList>
    </citation>
    <scope>NUCLEOTIDE SEQUENCE [LARGE SCALE GENOMIC DNA]</scope>
    <source>
        <strain evidence="2 3">KOR42</strain>
    </source>
</reference>
<dbReference type="OrthoDB" id="127333at2"/>
<organism evidence="2 3">
    <name type="scientific">Thalassoglobus neptunius</name>
    <dbReference type="NCBI Taxonomy" id="1938619"/>
    <lineage>
        <taxon>Bacteria</taxon>
        <taxon>Pseudomonadati</taxon>
        <taxon>Planctomycetota</taxon>
        <taxon>Planctomycetia</taxon>
        <taxon>Planctomycetales</taxon>
        <taxon>Planctomycetaceae</taxon>
        <taxon>Thalassoglobus</taxon>
    </lineage>
</organism>
<dbReference type="Proteomes" id="UP000317243">
    <property type="component" value="Unassembled WGS sequence"/>
</dbReference>
<sequence>MIHHTGLHSLFSSLTRRQALQIGLGTGLSFLLPTLEARSAEKRGKERPKSIIVLWMGGGPSQLESWDPHPERSVGETVSKISTTIPGLEIGDTLPQMAEQIHHLSVIRSMVSKEGDHERGTYYAQTGYRPDPSVIHPSMTAVISKQLKRDDIEIPQHISLASGDGFVVPRGGFLGADYDAFRIYDPGRNIHNMRPGVDEARQKRRLEGLDVVSDAFASLRQMPVAKTNHQSVIEKALTMMSSSQLEALTLEGESQSTIDRYGDNRFGRGCLVARRLVEQGVRAIQVVLSGFDTHVNNLDGQRKQFGILDPAFATLIADLKERDLLDSTIVLCLGEFGRTPKINPLEGRDHWPIGFSCVLGGGGLAAGHVIGETDPNAGQTNEQQLTKTTPPESPVSIPDLYATILTTMGLDPYEELQSPIGRPFMLSEGMAVTELLPERLR</sequence>
<protein>
    <recommendedName>
        <fullName evidence="4">DUF1501 domain-containing protein</fullName>
    </recommendedName>
</protein>
<proteinExistence type="predicted"/>
<gene>
    <name evidence="2" type="ORF">KOR42_07710</name>
</gene>
<comment type="caution">
    <text evidence="2">The sequence shown here is derived from an EMBL/GenBank/DDBJ whole genome shotgun (WGS) entry which is preliminary data.</text>
</comment>
<dbReference type="InterPro" id="IPR010869">
    <property type="entry name" value="DUF1501"/>
</dbReference>
<dbReference type="PANTHER" id="PTHR43737:SF1">
    <property type="entry name" value="DUF1501 DOMAIN-CONTAINING PROTEIN"/>
    <property type="match status" value="1"/>
</dbReference>
<dbReference type="RefSeq" id="WP_146507244.1">
    <property type="nucleotide sequence ID" value="NZ_SIHI01000001.1"/>
</dbReference>
<feature type="compositionally biased region" description="Polar residues" evidence="1">
    <location>
        <begin position="376"/>
        <end position="390"/>
    </location>
</feature>
<keyword evidence="3" id="KW-1185">Reference proteome</keyword>
<dbReference type="InterPro" id="IPR017850">
    <property type="entry name" value="Alkaline_phosphatase_core_sf"/>
</dbReference>
<evidence type="ECO:0000256" key="1">
    <source>
        <dbReference type="SAM" id="MobiDB-lite"/>
    </source>
</evidence>
<evidence type="ECO:0008006" key="4">
    <source>
        <dbReference type="Google" id="ProtNLM"/>
    </source>
</evidence>
<evidence type="ECO:0000313" key="2">
    <source>
        <dbReference type="EMBL" id="TWT57410.1"/>
    </source>
</evidence>
<dbReference type="SUPFAM" id="SSF53649">
    <property type="entry name" value="Alkaline phosphatase-like"/>
    <property type="match status" value="1"/>
</dbReference>
<dbReference type="AlphaFoldDB" id="A0A5C5X3H8"/>
<dbReference type="EMBL" id="SIHI01000001">
    <property type="protein sequence ID" value="TWT57410.1"/>
    <property type="molecule type" value="Genomic_DNA"/>
</dbReference>
<dbReference type="Pfam" id="PF07394">
    <property type="entry name" value="DUF1501"/>
    <property type="match status" value="1"/>
</dbReference>
<evidence type="ECO:0000313" key="3">
    <source>
        <dbReference type="Proteomes" id="UP000317243"/>
    </source>
</evidence>
<feature type="region of interest" description="Disordered" evidence="1">
    <location>
        <begin position="370"/>
        <end position="393"/>
    </location>
</feature>
<name>A0A5C5X3H8_9PLAN</name>